<reference evidence="2 3" key="1">
    <citation type="submission" date="2024-02" db="EMBL/GenBank/DDBJ databases">
        <authorList>
            <person name="Chen Y."/>
            <person name="Shah S."/>
            <person name="Dougan E. K."/>
            <person name="Thang M."/>
            <person name="Chan C."/>
        </authorList>
    </citation>
    <scope>NUCLEOTIDE SEQUENCE [LARGE SCALE GENOMIC DNA]</scope>
</reference>
<evidence type="ECO:0000256" key="1">
    <source>
        <dbReference type="SAM" id="SignalP"/>
    </source>
</evidence>
<evidence type="ECO:0000313" key="3">
    <source>
        <dbReference type="Proteomes" id="UP001642484"/>
    </source>
</evidence>
<feature type="chain" id="PRO_5045162444" evidence="1">
    <location>
        <begin position="26"/>
        <end position="584"/>
    </location>
</feature>
<organism evidence="2 3">
    <name type="scientific">Durusdinium trenchii</name>
    <dbReference type="NCBI Taxonomy" id="1381693"/>
    <lineage>
        <taxon>Eukaryota</taxon>
        <taxon>Sar</taxon>
        <taxon>Alveolata</taxon>
        <taxon>Dinophyceae</taxon>
        <taxon>Suessiales</taxon>
        <taxon>Symbiodiniaceae</taxon>
        <taxon>Durusdinium</taxon>
    </lineage>
</organism>
<accession>A0ABP0M553</accession>
<proteinExistence type="predicted"/>
<gene>
    <name evidence="2" type="ORF">CCMP2556_LOCUS24214</name>
</gene>
<protein>
    <submittedName>
        <fullName evidence="2">Uncharacterized protein</fullName>
    </submittedName>
</protein>
<dbReference type="Proteomes" id="UP001642484">
    <property type="component" value="Unassembled WGS sequence"/>
</dbReference>
<dbReference type="EMBL" id="CAXAMN010015780">
    <property type="protein sequence ID" value="CAK9046618.1"/>
    <property type="molecule type" value="Genomic_DNA"/>
</dbReference>
<evidence type="ECO:0000313" key="2">
    <source>
        <dbReference type="EMBL" id="CAK9046618.1"/>
    </source>
</evidence>
<comment type="caution">
    <text evidence="2">The sequence shown here is derived from an EMBL/GenBank/DDBJ whole genome shotgun (WGS) entry which is preliminary data.</text>
</comment>
<feature type="signal peptide" evidence="1">
    <location>
        <begin position="1"/>
        <end position="25"/>
    </location>
</feature>
<keyword evidence="3" id="KW-1185">Reference proteome</keyword>
<name>A0ABP0M553_9DINO</name>
<keyword evidence="1" id="KW-0732">Signal</keyword>
<sequence length="584" mass="64586">MSCWRSWHAALAAWVLLEQLVGTRGNCTAYMQFDLYSNGSCCEAFRIFHDLNLYTRRFYLTKKIPIVKWVEFPFRASLVEEEPNERGNCPSEGCECPDVAFAFVRLFESLLSLTSALFLLGAREAARLADAALQMAARNVSLAVKVIDRFPERQKQAWPWRPALYFARLVLAALPAPRTDADRAVAAPAAPTGPGAALRGAELRWLSGRLGVVGLLVPPSALNRAPHMKQIPKVVLNRQEQHSAFSECVAVLESNQVQYFPSRGTLIGLVRYGDLQGKLSGFKVDVVDRDMDWMVHVDSADSWFHLAQQISASLLDKGWHSCQLTVASEVLCLGEIHSMKCIRIEPYVASVDFDAYHLLPGRLCLGFRDEQLSSPYRRCAETAETAVDRGAETGAAGAARRCFGAQEVFPLQKCRAPVVGSVPCPRDPVAYLAQLYDAETSAALTASRARRCWALPSITESRAPNDPRNQLLRQQGLNGSDVALLRRSAEELHGEGYASFREELERCNVSSEALEDVMQGSFGKWSLLRKSSKVRRPRLSSARPPTASIDRIAKLIGLRQELVAGKPVPSRQLGASPRYNGGDR</sequence>